<dbReference type="RefSeq" id="XP_060425168.1">
    <property type="nucleotide sequence ID" value="XM_060581123.1"/>
</dbReference>
<gene>
    <name evidence="2" type="ORF">BDP55DRAFT_771852</name>
</gene>
<evidence type="ECO:0000313" key="3">
    <source>
        <dbReference type="Proteomes" id="UP001224890"/>
    </source>
</evidence>
<dbReference type="AlphaFoldDB" id="A0AAJ0AD90"/>
<organism evidence="2 3">
    <name type="scientific">Colletotrichum godetiae</name>
    <dbReference type="NCBI Taxonomy" id="1209918"/>
    <lineage>
        <taxon>Eukaryota</taxon>
        <taxon>Fungi</taxon>
        <taxon>Dikarya</taxon>
        <taxon>Ascomycota</taxon>
        <taxon>Pezizomycotina</taxon>
        <taxon>Sordariomycetes</taxon>
        <taxon>Hypocreomycetidae</taxon>
        <taxon>Glomerellales</taxon>
        <taxon>Glomerellaceae</taxon>
        <taxon>Colletotrichum</taxon>
        <taxon>Colletotrichum acutatum species complex</taxon>
    </lineage>
</organism>
<feature type="compositionally biased region" description="Basic residues" evidence="1">
    <location>
        <begin position="86"/>
        <end position="106"/>
    </location>
</feature>
<dbReference type="GeneID" id="85465649"/>
<evidence type="ECO:0008006" key="4">
    <source>
        <dbReference type="Google" id="ProtNLM"/>
    </source>
</evidence>
<feature type="compositionally biased region" description="Basic and acidic residues" evidence="1">
    <location>
        <begin position="47"/>
        <end position="68"/>
    </location>
</feature>
<dbReference type="EMBL" id="JAHMHR010000049">
    <property type="protein sequence ID" value="KAK1671165.1"/>
    <property type="molecule type" value="Genomic_DNA"/>
</dbReference>
<protein>
    <recommendedName>
        <fullName evidence="4">HMG box protein</fullName>
    </recommendedName>
</protein>
<sequence>MGHKQHDTPKKARLRGAFTFLTENGYKFKKLDLYEFFDISERTGREYLRDPYGCDRTRHNNPDLPEARGRKRKVVDEDAVDENGKPVKRRKRQPAKKKNNSRKKTGAVKAPTRASEKQTSGNPPANELPKAIPQAVPQAVPHAVDQLPGLSQPGPSQAQPVPSGSYVSSYTSSYTFW</sequence>
<feature type="region of interest" description="Disordered" evidence="1">
    <location>
        <begin position="47"/>
        <end position="177"/>
    </location>
</feature>
<dbReference type="Proteomes" id="UP001224890">
    <property type="component" value="Unassembled WGS sequence"/>
</dbReference>
<proteinExistence type="predicted"/>
<accession>A0AAJ0AD90</accession>
<comment type="caution">
    <text evidence="2">The sequence shown here is derived from an EMBL/GenBank/DDBJ whole genome shotgun (WGS) entry which is preliminary data.</text>
</comment>
<evidence type="ECO:0000313" key="2">
    <source>
        <dbReference type="EMBL" id="KAK1671165.1"/>
    </source>
</evidence>
<evidence type="ECO:0000256" key="1">
    <source>
        <dbReference type="SAM" id="MobiDB-lite"/>
    </source>
</evidence>
<reference evidence="2" key="1">
    <citation type="submission" date="2021-06" db="EMBL/GenBank/DDBJ databases">
        <title>Comparative genomics, transcriptomics and evolutionary studies reveal genomic signatures of adaptation to plant cell wall in hemibiotrophic fungi.</title>
        <authorList>
            <consortium name="DOE Joint Genome Institute"/>
            <person name="Baroncelli R."/>
            <person name="Diaz J.F."/>
            <person name="Benocci T."/>
            <person name="Peng M."/>
            <person name="Battaglia E."/>
            <person name="Haridas S."/>
            <person name="Andreopoulos W."/>
            <person name="Labutti K."/>
            <person name="Pangilinan J."/>
            <person name="Floch G.L."/>
            <person name="Makela M.R."/>
            <person name="Henrissat B."/>
            <person name="Grigoriev I.V."/>
            <person name="Crouch J.A."/>
            <person name="De Vries R.P."/>
            <person name="Sukno S.A."/>
            <person name="Thon M.R."/>
        </authorList>
    </citation>
    <scope>NUCLEOTIDE SEQUENCE</scope>
    <source>
        <strain evidence="2">CBS 193.32</strain>
    </source>
</reference>
<name>A0AAJ0AD90_9PEZI</name>
<keyword evidence="3" id="KW-1185">Reference proteome</keyword>
<feature type="compositionally biased region" description="Low complexity" evidence="1">
    <location>
        <begin position="160"/>
        <end position="177"/>
    </location>
</feature>